<dbReference type="GO" id="GO:0032259">
    <property type="term" value="P:methylation"/>
    <property type="evidence" value="ECO:0007669"/>
    <property type="project" value="UniProtKB-KW"/>
</dbReference>
<dbReference type="SUPFAM" id="SSF53335">
    <property type="entry name" value="S-adenosyl-L-methionine-dependent methyltransferases"/>
    <property type="match status" value="1"/>
</dbReference>
<dbReference type="Gene3D" id="3.40.50.150">
    <property type="entry name" value="Vaccinia Virus protein VP39"/>
    <property type="match status" value="1"/>
</dbReference>
<organism evidence="2 3">
    <name type="scientific">Marihabitans asiaticum</name>
    <dbReference type="NCBI Taxonomy" id="415218"/>
    <lineage>
        <taxon>Bacteria</taxon>
        <taxon>Bacillati</taxon>
        <taxon>Actinomycetota</taxon>
        <taxon>Actinomycetes</taxon>
        <taxon>Micrococcales</taxon>
        <taxon>Intrasporangiaceae</taxon>
        <taxon>Marihabitans</taxon>
    </lineage>
</organism>
<sequence>MAEHPHFGRRPLSGGETTSANRRWWDSEAADYYAEHGDFLGDCELVWGPEGWREDELAVLGPPERLRGARVLEFGAGGAQGGRWLAARGATVVSSDLSEGMIEVAKGVNRRVETGGSPIPALAVADACSLPFADASFDLAVSAYGAVPFVADSAGLMVELARVLRPGGRLVFSTTHPIRWAFPDAPGPDGLAARYSYFDRTPYVEGEGGIVTYAEHHRTLGDRVRELVAAGFVVEDLVEPEWHPQNSQTWGGWSPLRGDLLPGTVIFSARR</sequence>
<protein>
    <submittedName>
        <fullName evidence="2">Methyltransferase family protein</fullName>
    </submittedName>
</protein>
<feature type="domain" description="Methyltransferase type 11" evidence="1">
    <location>
        <begin position="72"/>
        <end position="172"/>
    </location>
</feature>
<dbReference type="AlphaFoldDB" id="A0A560WB85"/>
<dbReference type="OrthoDB" id="5566900at2"/>
<comment type="caution">
    <text evidence="2">The sequence shown here is derived from an EMBL/GenBank/DDBJ whole genome shotgun (WGS) entry which is preliminary data.</text>
</comment>
<dbReference type="InterPro" id="IPR050508">
    <property type="entry name" value="Methyltransf_Superfamily"/>
</dbReference>
<dbReference type="EMBL" id="VIUW01000003">
    <property type="protein sequence ID" value="TWD14745.1"/>
    <property type="molecule type" value="Genomic_DNA"/>
</dbReference>
<dbReference type="Pfam" id="PF08241">
    <property type="entry name" value="Methyltransf_11"/>
    <property type="match status" value="1"/>
</dbReference>
<proteinExistence type="predicted"/>
<dbReference type="PANTHER" id="PTHR42912:SF93">
    <property type="entry name" value="N6-ADENOSINE-METHYLTRANSFERASE TMT1A"/>
    <property type="match status" value="1"/>
</dbReference>
<dbReference type="GO" id="GO:0008757">
    <property type="term" value="F:S-adenosylmethionine-dependent methyltransferase activity"/>
    <property type="evidence" value="ECO:0007669"/>
    <property type="project" value="InterPro"/>
</dbReference>
<keyword evidence="3" id="KW-1185">Reference proteome</keyword>
<dbReference type="PANTHER" id="PTHR42912">
    <property type="entry name" value="METHYLTRANSFERASE"/>
    <property type="match status" value="1"/>
</dbReference>
<dbReference type="InterPro" id="IPR029063">
    <property type="entry name" value="SAM-dependent_MTases_sf"/>
</dbReference>
<evidence type="ECO:0000259" key="1">
    <source>
        <dbReference type="Pfam" id="PF08241"/>
    </source>
</evidence>
<dbReference type="InterPro" id="IPR013216">
    <property type="entry name" value="Methyltransf_11"/>
</dbReference>
<keyword evidence="2" id="KW-0808">Transferase</keyword>
<dbReference type="Proteomes" id="UP000315628">
    <property type="component" value="Unassembled WGS sequence"/>
</dbReference>
<reference evidence="2 3" key="1">
    <citation type="submission" date="2019-06" db="EMBL/GenBank/DDBJ databases">
        <title>Sequencing the genomes of 1000 actinobacteria strains.</title>
        <authorList>
            <person name="Klenk H.-P."/>
        </authorList>
    </citation>
    <scope>NUCLEOTIDE SEQUENCE [LARGE SCALE GENOMIC DNA]</scope>
    <source>
        <strain evidence="2 3">DSM 18935</strain>
    </source>
</reference>
<gene>
    <name evidence="2" type="ORF">FB557_2170</name>
</gene>
<evidence type="ECO:0000313" key="3">
    <source>
        <dbReference type="Proteomes" id="UP000315628"/>
    </source>
</evidence>
<evidence type="ECO:0000313" key="2">
    <source>
        <dbReference type="EMBL" id="TWD14745.1"/>
    </source>
</evidence>
<dbReference type="RefSeq" id="WP_144857582.1">
    <property type="nucleotide sequence ID" value="NZ_BAAAYT010000002.1"/>
</dbReference>
<dbReference type="CDD" id="cd02440">
    <property type="entry name" value="AdoMet_MTases"/>
    <property type="match status" value="1"/>
</dbReference>
<accession>A0A560WB85</accession>
<keyword evidence="2" id="KW-0489">Methyltransferase</keyword>
<name>A0A560WB85_9MICO</name>